<feature type="compositionally biased region" description="Low complexity" evidence="4">
    <location>
        <begin position="91"/>
        <end position="100"/>
    </location>
</feature>
<feature type="compositionally biased region" description="Polar residues" evidence="4">
    <location>
        <begin position="119"/>
        <end position="134"/>
    </location>
</feature>
<dbReference type="RefSeq" id="XP_017300233.1">
    <property type="nucleotide sequence ID" value="XM_017444744.2"/>
</dbReference>
<sequence length="341" mass="37990">MTLNGPSKIYHLKPVFHLPDQLEPKTSMYKMKNLHQEPVSSMKVSQDKPSETNSHESKIISEVLKRQEELIKHLQNIQTKVTDLKLELTNASSSSKPSAAKSEKPTGSAQAKPPKKQVLKSQNNNISSPSEPQINTQNIVVKDLVLNLSPHRPAYSLLTLQHIWPNQFSSNYTTHVHSSVDHAPKAFSLLSSNKGNQENAPFNMRLIWKDVPDTEVISSPIKQTPLLGEVSMLRLFQRMLCGNQLNIEQLTEIDSALDTCVQLLYTTQKHTALSLVKKLSELLGSNEWMLASSGMSIVDAAAWSAILNSSVQLNQLSPNLSKWCQKINSLVGLTNEMIAKK</sequence>
<dbReference type="OMA" id="FTANDKW"/>
<protein>
    <submittedName>
        <fullName evidence="8">Aminoacyl tRNA synthase complex-interacting multifunctional protein 2 isoform X1</fullName>
    </submittedName>
    <submittedName>
        <fullName evidence="7">Aminoacyl tRNA synthase complex-interacting multifunctional protein 2 isoform X2</fullName>
    </submittedName>
</protein>
<dbReference type="STRING" id="121845.A0A1S4EDJ0"/>
<organism evidence="6 8">
    <name type="scientific">Diaphorina citri</name>
    <name type="common">Asian citrus psyllid</name>
    <dbReference type="NCBI Taxonomy" id="121845"/>
    <lineage>
        <taxon>Eukaryota</taxon>
        <taxon>Metazoa</taxon>
        <taxon>Ecdysozoa</taxon>
        <taxon>Arthropoda</taxon>
        <taxon>Hexapoda</taxon>
        <taxon>Insecta</taxon>
        <taxon>Pterygota</taxon>
        <taxon>Neoptera</taxon>
        <taxon>Paraneoptera</taxon>
        <taxon>Hemiptera</taxon>
        <taxon>Sternorrhyncha</taxon>
        <taxon>Psylloidea</taxon>
        <taxon>Psyllidae</taxon>
        <taxon>Diaphorininae</taxon>
        <taxon>Diaphorina</taxon>
    </lineage>
</organism>
<feature type="domain" description="AIMP2 thioredoxin-like" evidence="5">
    <location>
        <begin position="141"/>
        <end position="225"/>
    </location>
</feature>
<dbReference type="RefSeq" id="XP_008473726.1">
    <property type="nucleotide sequence ID" value="XM_008475504.3"/>
</dbReference>
<dbReference type="PaxDb" id="121845-A0A1S4EDJ0"/>
<evidence type="ECO:0000256" key="4">
    <source>
        <dbReference type="SAM" id="MobiDB-lite"/>
    </source>
</evidence>
<keyword evidence="3" id="KW-0648">Protein biosynthesis</keyword>
<dbReference type="AlphaFoldDB" id="A0A1S4EDJ0"/>
<evidence type="ECO:0000256" key="1">
    <source>
        <dbReference type="ARBA" id="ARBA00004496"/>
    </source>
</evidence>
<dbReference type="PANTHER" id="PTHR13438">
    <property type="entry name" value="AMINOACYL TRNA SYNTHASE COMPLEX-INTERACTING MULTIFUNCTIONAL PROTEIN"/>
    <property type="match status" value="1"/>
</dbReference>
<gene>
    <name evidence="7 8" type="primary">LOC103510807</name>
</gene>
<dbReference type="GO" id="GO:0005737">
    <property type="term" value="C:cytoplasm"/>
    <property type="evidence" value="ECO:0007669"/>
    <property type="project" value="UniProtKB-SubCell"/>
</dbReference>
<evidence type="ECO:0000313" key="8">
    <source>
        <dbReference type="RefSeq" id="XP_017300233.1"/>
    </source>
</evidence>
<evidence type="ECO:0000313" key="6">
    <source>
        <dbReference type="Proteomes" id="UP000079169"/>
    </source>
</evidence>
<dbReference type="GO" id="GO:0017101">
    <property type="term" value="C:aminoacyl-tRNA synthetase multienzyme complex"/>
    <property type="evidence" value="ECO:0007669"/>
    <property type="project" value="InterPro"/>
</dbReference>
<name>A0A1S4EDJ0_DIACI</name>
<feature type="compositionally biased region" description="Basic and acidic residues" evidence="4">
    <location>
        <begin position="45"/>
        <end position="58"/>
    </location>
</feature>
<comment type="subcellular location">
    <subcellularLocation>
        <location evidence="1">Cytoplasm</location>
    </subcellularLocation>
</comment>
<keyword evidence="2" id="KW-0963">Cytoplasm</keyword>
<evidence type="ECO:0000256" key="2">
    <source>
        <dbReference type="ARBA" id="ARBA00022490"/>
    </source>
</evidence>
<dbReference type="GeneID" id="103510807"/>
<proteinExistence type="predicted"/>
<evidence type="ECO:0000259" key="5">
    <source>
        <dbReference type="Pfam" id="PF18569"/>
    </source>
</evidence>
<dbReference type="Gene3D" id="1.20.1050.130">
    <property type="match status" value="1"/>
</dbReference>
<accession>A0A1S4EDJ0</accession>
<reference evidence="7 8" key="1">
    <citation type="submission" date="2025-04" db="UniProtKB">
        <authorList>
            <consortium name="RefSeq"/>
        </authorList>
    </citation>
    <scope>IDENTIFICATION</scope>
</reference>
<dbReference type="CTD" id="7965"/>
<evidence type="ECO:0000256" key="3">
    <source>
        <dbReference type="ARBA" id="ARBA00022917"/>
    </source>
</evidence>
<keyword evidence="6" id="KW-1185">Reference proteome</keyword>
<dbReference type="InterPro" id="IPR041503">
    <property type="entry name" value="AIMP2_thioredoxin"/>
</dbReference>
<dbReference type="KEGG" id="dci:103510807"/>
<feature type="region of interest" description="Disordered" evidence="4">
    <location>
        <begin position="90"/>
        <end position="134"/>
    </location>
</feature>
<evidence type="ECO:0000313" key="7">
    <source>
        <dbReference type="RefSeq" id="XP_008473726.1"/>
    </source>
</evidence>
<dbReference type="GO" id="GO:0006412">
    <property type="term" value="P:translation"/>
    <property type="evidence" value="ECO:0007669"/>
    <property type="project" value="UniProtKB-KW"/>
</dbReference>
<feature type="region of interest" description="Disordered" evidence="4">
    <location>
        <begin position="36"/>
        <end position="58"/>
    </location>
</feature>
<dbReference type="Pfam" id="PF18569">
    <property type="entry name" value="Thioredoxin_16"/>
    <property type="match status" value="1"/>
</dbReference>
<dbReference type="Proteomes" id="UP000079169">
    <property type="component" value="Unplaced"/>
</dbReference>
<dbReference type="InterPro" id="IPR042360">
    <property type="entry name" value="AIMP2"/>
</dbReference>
<dbReference type="PANTHER" id="PTHR13438:SF2">
    <property type="entry name" value="AMINOACYL TRNA SYNTHASE COMPLEX-INTERACTING MULTIFUNCTIONAL PROTEIN 2"/>
    <property type="match status" value="1"/>
</dbReference>